<protein>
    <recommendedName>
        <fullName evidence="4">ATP synthase subunit I</fullName>
    </recommendedName>
</protein>
<proteinExistence type="predicted"/>
<accession>A0A387FXZ8</accession>
<dbReference type="EMBL" id="CP032695">
    <property type="protein sequence ID" value="AYG63559.1"/>
    <property type="molecule type" value="Genomic_DNA"/>
</dbReference>
<reference evidence="2 3" key="1">
    <citation type="submission" date="2018-10" db="EMBL/GenBank/DDBJ databases">
        <title>Rhizobium etli, R. leguminosarum and a new Rhizobium genospecies from Phaseolus dumosus.</title>
        <authorList>
            <person name="Ramirez-Puebla S.T."/>
            <person name="Rogel-Hernandez M.A."/>
            <person name="Guerrero G."/>
            <person name="Ormeno-Orrillo E."/>
            <person name="Martinez-Romero J.C."/>
            <person name="Negrete-Yankelevich S."/>
            <person name="Martinez-Romero E."/>
        </authorList>
    </citation>
    <scope>NUCLEOTIDE SEQUENCE [LARGE SCALE GENOMIC DNA]</scope>
    <source>
        <strain evidence="2 3">CCGE525</strain>
        <plasmid evidence="3">prccge525c</plasmid>
    </source>
</reference>
<feature type="transmembrane region" description="Helical" evidence="1">
    <location>
        <begin position="56"/>
        <end position="74"/>
    </location>
</feature>
<keyword evidence="1" id="KW-0472">Membrane</keyword>
<evidence type="ECO:0008006" key="4">
    <source>
        <dbReference type="Google" id="ProtNLM"/>
    </source>
</evidence>
<organism evidence="2 3">
    <name type="scientific">Rhizobium jaguaris</name>
    <dbReference type="NCBI Taxonomy" id="1312183"/>
    <lineage>
        <taxon>Bacteria</taxon>
        <taxon>Pseudomonadati</taxon>
        <taxon>Pseudomonadota</taxon>
        <taxon>Alphaproteobacteria</taxon>
        <taxon>Hyphomicrobiales</taxon>
        <taxon>Rhizobiaceae</taxon>
        <taxon>Rhizobium/Agrobacterium group</taxon>
        <taxon>Rhizobium</taxon>
    </lineage>
</organism>
<dbReference type="Pfam" id="PF12966">
    <property type="entry name" value="AtpR"/>
    <property type="match status" value="1"/>
</dbReference>
<dbReference type="AlphaFoldDB" id="A0A387FXZ8"/>
<evidence type="ECO:0000313" key="2">
    <source>
        <dbReference type="EMBL" id="AYG63559.1"/>
    </source>
</evidence>
<keyword evidence="1" id="KW-1133">Transmembrane helix</keyword>
<keyword evidence="3" id="KW-1185">Reference proteome</keyword>
<evidence type="ECO:0000313" key="3">
    <source>
        <dbReference type="Proteomes" id="UP000282195"/>
    </source>
</evidence>
<geneLocation type="plasmid" evidence="3">
    <name>prccge525c</name>
</geneLocation>
<dbReference type="OrthoDB" id="8453901at2"/>
<keyword evidence="2" id="KW-0614">Plasmid</keyword>
<dbReference type="KEGG" id="rjg:CCGE525_33505"/>
<feature type="transmembrane region" description="Helical" evidence="1">
    <location>
        <begin position="80"/>
        <end position="99"/>
    </location>
</feature>
<dbReference type="InterPro" id="IPR017581">
    <property type="entry name" value="AtpR-like"/>
</dbReference>
<dbReference type="Proteomes" id="UP000282195">
    <property type="component" value="Plasmid pRCCGE525c"/>
</dbReference>
<name>A0A387FXZ8_9HYPH</name>
<keyword evidence="1" id="KW-0812">Transmembrane</keyword>
<sequence>MDASLMIGIFTYIVHLDLAAKILFGFVLGALLGLLHFGALWWNVQALTGGASAKAVMLHVLRFAVLLVVLYGLAKLGAPVLFAASVGVLVGRGLVLRHVRIIR</sequence>
<evidence type="ECO:0000256" key="1">
    <source>
        <dbReference type="SAM" id="Phobius"/>
    </source>
</evidence>
<feature type="transmembrane region" description="Helical" evidence="1">
    <location>
        <begin position="22"/>
        <end position="44"/>
    </location>
</feature>
<gene>
    <name evidence="2" type="ORF">CCGE525_33505</name>
</gene>